<evidence type="ECO:0000259" key="14">
    <source>
        <dbReference type="Pfam" id="PF10502"/>
    </source>
</evidence>
<name>A0A2W7PHZ1_9BACI</name>
<evidence type="ECO:0000256" key="13">
    <source>
        <dbReference type="RuleBase" id="RU362042"/>
    </source>
</evidence>
<dbReference type="Gene3D" id="2.10.109.10">
    <property type="entry name" value="Umud Fragment, subunit A"/>
    <property type="match status" value="1"/>
</dbReference>
<accession>A0A2W7PHZ1</accession>
<gene>
    <name evidence="15" type="ORF">C7437_1011078</name>
</gene>
<keyword evidence="16" id="KW-1185">Reference proteome</keyword>
<evidence type="ECO:0000256" key="9">
    <source>
        <dbReference type="ARBA" id="ARBA00022989"/>
    </source>
</evidence>
<evidence type="ECO:0000313" key="15">
    <source>
        <dbReference type="EMBL" id="PZX07956.1"/>
    </source>
</evidence>
<organism evidence="15 16">
    <name type="scientific">Psychrobacillus insolitus</name>
    <dbReference type="NCBI Taxonomy" id="1461"/>
    <lineage>
        <taxon>Bacteria</taxon>
        <taxon>Bacillati</taxon>
        <taxon>Bacillota</taxon>
        <taxon>Bacilli</taxon>
        <taxon>Bacillales</taxon>
        <taxon>Bacillaceae</taxon>
        <taxon>Psychrobacillus</taxon>
    </lineage>
</organism>
<evidence type="ECO:0000256" key="1">
    <source>
        <dbReference type="ARBA" id="ARBA00000677"/>
    </source>
</evidence>
<proteinExistence type="inferred from homology"/>
<dbReference type="AlphaFoldDB" id="A0A2W7PHZ1"/>
<keyword evidence="6 12" id="KW-0645">Protease</keyword>
<evidence type="ECO:0000256" key="8">
    <source>
        <dbReference type="ARBA" id="ARBA00022801"/>
    </source>
</evidence>
<dbReference type="PROSITE" id="PS00760">
    <property type="entry name" value="SPASE_I_2"/>
    <property type="match status" value="1"/>
</dbReference>
<dbReference type="EC" id="3.4.21.89" evidence="4 12"/>
<feature type="active site" evidence="11">
    <location>
        <position position="83"/>
    </location>
</feature>
<dbReference type="PROSITE" id="PS00761">
    <property type="entry name" value="SPASE_I_3"/>
    <property type="match status" value="1"/>
</dbReference>
<keyword evidence="10 12" id="KW-0472">Membrane</keyword>
<comment type="similarity">
    <text evidence="3 13">Belongs to the peptidase S26 family.</text>
</comment>
<dbReference type="PANTHER" id="PTHR43390">
    <property type="entry name" value="SIGNAL PEPTIDASE I"/>
    <property type="match status" value="1"/>
</dbReference>
<evidence type="ECO:0000256" key="11">
    <source>
        <dbReference type="PIRSR" id="PIRSR600223-1"/>
    </source>
</evidence>
<dbReference type="RefSeq" id="WP_111438556.1">
    <property type="nucleotide sequence ID" value="NZ_QKZI01000001.1"/>
</dbReference>
<evidence type="ECO:0000313" key="16">
    <source>
        <dbReference type="Proteomes" id="UP000248646"/>
    </source>
</evidence>
<dbReference type="NCBIfam" id="TIGR02227">
    <property type="entry name" value="sigpep_I_bact"/>
    <property type="match status" value="1"/>
</dbReference>
<dbReference type="InterPro" id="IPR036286">
    <property type="entry name" value="LexA/Signal_pep-like_sf"/>
</dbReference>
<dbReference type="InterPro" id="IPR019756">
    <property type="entry name" value="Pept_S26A_signal_pept_1_Ser-AS"/>
</dbReference>
<evidence type="ECO:0000256" key="5">
    <source>
        <dbReference type="ARBA" id="ARBA00022475"/>
    </source>
</evidence>
<dbReference type="GO" id="GO:0004252">
    <property type="term" value="F:serine-type endopeptidase activity"/>
    <property type="evidence" value="ECO:0007669"/>
    <property type="project" value="InterPro"/>
</dbReference>
<keyword evidence="5" id="KW-1003">Cell membrane</keyword>
<comment type="catalytic activity">
    <reaction evidence="1 12">
        <text>Cleavage of hydrophobic, N-terminal signal or leader sequences from secreted and periplasmic proteins.</text>
        <dbReference type="EC" id="3.4.21.89"/>
    </reaction>
</comment>
<dbReference type="OrthoDB" id="9802919at2"/>
<evidence type="ECO:0000256" key="4">
    <source>
        <dbReference type="ARBA" id="ARBA00013208"/>
    </source>
</evidence>
<comment type="subcellular location">
    <subcellularLocation>
        <location evidence="2">Cell membrane</location>
        <topology evidence="2">Single-pass type II membrane protein</topology>
    </subcellularLocation>
    <subcellularLocation>
        <location evidence="13">Membrane</location>
        <topology evidence="13">Single-pass type II membrane protein</topology>
    </subcellularLocation>
</comment>
<dbReference type="GO" id="GO:0006465">
    <property type="term" value="P:signal peptide processing"/>
    <property type="evidence" value="ECO:0007669"/>
    <property type="project" value="InterPro"/>
</dbReference>
<reference evidence="15 16" key="1">
    <citation type="submission" date="2018-06" db="EMBL/GenBank/DDBJ databases">
        <title>Genomic Encyclopedia of Type Strains, Phase IV (KMG-IV): sequencing the most valuable type-strain genomes for metagenomic binning, comparative biology and taxonomic classification.</title>
        <authorList>
            <person name="Goeker M."/>
        </authorList>
    </citation>
    <scope>NUCLEOTIDE SEQUENCE [LARGE SCALE GENOMIC DNA]</scope>
    <source>
        <strain evidence="15 16">DSM 5</strain>
    </source>
</reference>
<dbReference type="GO" id="GO:0005886">
    <property type="term" value="C:plasma membrane"/>
    <property type="evidence" value="ECO:0007669"/>
    <property type="project" value="UniProtKB-SubCell"/>
</dbReference>
<feature type="transmembrane region" description="Helical" evidence="12">
    <location>
        <begin position="17"/>
        <end position="38"/>
    </location>
</feature>
<evidence type="ECO:0000256" key="2">
    <source>
        <dbReference type="ARBA" id="ARBA00004401"/>
    </source>
</evidence>
<protein>
    <recommendedName>
        <fullName evidence="4 12">Signal peptidase I</fullName>
        <ecNumber evidence="4 12">3.4.21.89</ecNumber>
    </recommendedName>
</protein>
<keyword evidence="9 12" id="KW-1133">Transmembrane helix</keyword>
<dbReference type="CDD" id="cd06530">
    <property type="entry name" value="S26_SPase_I"/>
    <property type="match status" value="1"/>
</dbReference>
<evidence type="ECO:0000256" key="6">
    <source>
        <dbReference type="ARBA" id="ARBA00022670"/>
    </source>
</evidence>
<evidence type="ECO:0000256" key="12">
    <source>
        <dbReference type="RuleBase" id="RU003993"/>
    </source>
</evidence>
<dbReference type="PROSITE" id="PS00501">
    <property type="entry name" value="SPASE_I_1"/>
    <property type="match status" value="1"/>
</dbReference>
<dbReference type="InterPro" id="IPR019533">
    <property type="entry name" value="Peptidase_S26"/>
</dbReference>
<dbReference type="InterPro" id="IPR000223">
    <property type="entry name" value="Pept_S26A_signal_pept_1"/>
</dbReference>
<sequence>MEQAKKEKNEIWEWSKALLIAFGIAAIIRFLLFTPIVVDGESMMPTLENGDRMVVNKIGYMIGEPDRFDIVVFHAPEQKNYIKRVIGLPGDHIEFTNDQLLINGKEVPEPYLDQYKIEITEGTLTDDFTLEETPAQVKEIPEGYIFVMGDNRRYSKDSRHIGLVAIDEVIGNTSLVFWPLNEIGIVK</sequence>
<evidence type="ECO:0000256" key="7">
    <source>
        <dbReference type="ARBA" id="ARBA00022692"/>
    </source>
</evidence>
<dbReference type="FunFam" id="2.10.109.10:FF:000008">
    <property type="entry name" value="Signal peptidase I"/>
    <property type="match status" value="1"/>
</dbReference>
<keyword evidence="8 12" id="KW-0378">Hydrolase</keyword>
<dbReference type="InterPro" id="IPR019757">
    <property type="entry name" value="Pept_S26A_signal_pept_1_Lys-AS"/>
</dbReference>
<evidence type="ECO:0000256" key="3">
    <source>
        <dbReference type="ARBA" id="ARBA00009370"/>
    </source>
</evidence>
<dbReference type="PANTHER" id="PTHR43390:SF1">
    <property type="entry name" value="CHLOROPLAST PROCESSING PEPTIDASE"/>
    <property type="match status" value="1"/>
</dbReference>
<keyword evidence="7 12" id="KW-0812">Transmembrane</keyword>
<evidence type="ECO:0000256" key="10">
    <source>
        <dbReference type="ARBA" id="ARBA00023136"/>
    </source>
</evidence>
<dbReference type="Pfam" id="PF10502">
    <property type="entry name" value="Peptidase_S26"/>
    <property type="match status" value="1"/>
</dbReference>
<comment type="caution">
    <text evidence="15">The sequence shown here is derived from an EMBL/GenBank/DDBJ whole genome shotgun (WGS) entry which is preliminary data.</text>
</comment>
<dbReference type="EMBL" id="QKZI01000001">
    <property type="protein sequence ID" value="PZX07956.1"/>
    <property type="molecule type" value="Genomic_DNA"/>
</dbReference>
<dbReference type="GO" id="GO:0009003">
    <property type="term" value="F:signal peptidase activity"/>
    <property type="evidence" value="ECO:0007669"/>
    <property type="project" value="UniProtKB-EC"/>
</dbReference>
<feature type="active site" evidence="11">
    <location>
        <position position="42"/>
    </location>
</feature>
<dbReference type="InterPro" id="IPR019758">
    <property type="entry name" value="Pept_S26A_signal_pept_1_CS"/>
</dbReference>
<dbReference type="Proteomes" id="UP000248646">
    <property type="component" value="Unassembled WGS sequence"/>
</dbReference>
<dbReference type="PRINTS" id="PR00727">
    <property type="entry name" value="LEADERPTASE"/>
</dbReference>
<feature type="domain" description="Peptidase S26" evidence="14">
    <location>
        <begin position="11"/>
        <end position="178"/>
    </location>
</feature>
<dbReference type="SUPFAM" id="SSF51306">
    <property type="entry name" value="LexA/Signal peptidase"/>
    <property type="match status" value="1"/>
</dbReference>